<evidence type="ECO:0000313" key="4">
    <source>
        <dbReference type="Proteomes" id="UP000219612"/>
    </source>
</evidence>
<keyword evidence="4" id="KW-1185">Reference proteome</keyword>
<keyword evidence="2" id="KW-1133">Transmembrane helix</keyword>
<dbReference type="OrthoDB" id="3347970at2"/>
<dbReference type="Proteomes" id="UP000219612">
    <property type="component" value="Unassembled WGS sequence"/>
</dbReference>
<protein>
    <submittedName>
        <fullName evidence="3">TolB protein</fullName>
    </submittedName>
</protein>
<dbReference type="RefSeq" id="WP_097329139.1">
    <property type="nucleotide sequence ID" value="NZ_OBDY01000051.1"/>
</dbReference>
<dbReference type="Gene3D" id="2.120.10.30">
    <property type="entry name" value="TolB, C-terminal domain"/>
    <property type="match status" value="1"/>
</dbReference>
<feature type="compositionally biased region" description="Low complexity" evidence="1">
    <location>
        <begin position="72"/>
        <end position="87"/>
    </location>
</feature>
<evidence type="ECO:0000313" key="3">
    <source>
        <dbReference type="EMBL" id="SNY74343.1"/>
    </source>
</evidence>
<gene>
    <name evidence="3" type="ORF">SAMN05421748_15123</name>
</gene>
<evidence type="ECO:0000256" key="2">
    <source>
        <dbReference type="SAM" id="Phobius"/>
    </source>
</evidence>
<keyword evidence="2" id="KW-0472">Membrane</keyword>
<feature type="compositionally biased region" description="Polar residues" evidence="1">
    <location>
        <begin position="118"/>
        <end position="133"/>
    </location>
</feature>
<organism evidence="3 4">
    <name type="scientific">Paractinoplanes atraurantiacus</name>
    <dbReference type="NCBI Taxonomy" id="1036182"/>
    <lineage>
        <taxon>Bacteria</taxon>
        <taxon>Bacillati</taxon>
        <taxon>Actinomycetota</taxon>
        <taxon>Actinomycetes</taxon>
        <taxon>Micromonosporales</taxon>
        <taxon>Micromonosporaceae</taxon>
        <taxon>Paractinoplanes</taxon>
    </lineage>
</organism>
<dbReference type="SUPFAM" id="SSF69304">
    <property type="entry name" value="Tricorn protease N-terminal domain"/>
    <property type="match status" value="1"/>
</dbReference>
<sequence length="400" mass="41112">MTAAEHDDLRASLRDLADVAEPTDMYDRALGRSRRIGRREAAVGTTAAVVVLAALGSGLWHLPHASPENKKSTAAAVPSQSATAAPSWSATMEAPRPVPSMATSATADEVRPPHRGNRPQTSSTPATPLSRTITDLPGHAFYREGGTVVKLSPADGETQTVLRDTTSAVGISPDGARIAYEENGALMVGPATADGTPQQVATGVTSPDQAPAWSPTGDRLLVAVTAPGVLDLASGEITPLPEGLTEGQHFRWSGDGSKLVYATSYCGLGVAGTQDQSGTAVPVLGDTQTADNPDGLAACKPTSVDATGERVTVPLQTTGEDAAGTDAADAVVDTATGDLVQLPVSGSIVGAVFDADGNLLVRTREDDVTKLSLFGTDNTLKVQATEPSSVRDLDLIAYTR</sequence>
<dbReference type="AlphaFoldDB" id="A0A285KQ48"/>
<accession>A0A285KQ48</accession>
<proteinExistence type="predicted"/>
<reference evidence="3 4" key="1">
    <citation type="submission" date="2017-09" db="EMBL/GenBank/DDBJ databases">
        <authorList>
            <person name="Ehlers B."/>
            <person name="Leendertz F.H."/>
        </authorList>
    </citation>
    <scope>NUCLEOTIDE SEQUENCE [LARGE SCALE GENOMIC DNA]</scope>
    <source>
        <strain evidence="3 4">CGMCC 4.6857</strain>
    </source>
</reference>
<name>A0A285KQ48_9ACTN</name>
<evidence type="ECO:0000256" key="1">
    <source>
        <dbReference type="SAM" id="MobiDB-lite"/>
    </source>
</evidence>
<feature type="region of interest" description="Disordered" evidence="1">
    <location>
        <begin position="66"/>
        <end position="133"/>
    </location>
</feature>
<dbReference type="InterPro" id="IPR011042">
    <property type="entry name" value="6-blade_b-propeller_TolB-like"/>
</dbReference>
<feature type="transmembrane region" description="Helical" evidence="2">
    <location>
        <begin position="41"/>
        <end position="62"/>
    </location>
</feature>
<keyword evidence="2" id="KW-0812">Transmembrane</keyword>
<dbReference type="EMBL" id="OBDY01000051">
    <property type="protein sequence ID" value="SNY74343.1"/>
    <property type="molecule type" value="Genomic_DNA"/>
</dbReference>